<dbReference type="STRING" id="487184.SAMN05216421_2303"/>
<proteinExistence type="predicted"/>
<dbReference type="InterPro" id="IPR010710">
    <property type="entry name" value="DUF1289"/>
</dbReference>
<dbReference type="PANTHER" id="PTHR35175:SF2">
    <property type="entry name" value="DUF1289 DOMAIN-CONTAINING PROTEIN"/>
    <property type="match status" value="1"/>
</dbReference>
<dbReference type="Proteomes" id="UP000243207">
    <property type="component" value="Chromosome I"/>
</dbReference>
<accession>A0A1H1VHJ8</accession>
<dbReference type="OrthoDB" id="9811423at2"/>
<evidence type="ECO:0000313" key="2">
    <source>
        <dbReference type="Proteomes" id="UP000243207"/>
    </source>
</evidence>
<keyword evidence="2" id="KW-1185">Reference proteome</keyword>
<dbReference type="EMBL" id="LT629736">
    <property type="protein sequence ID" value="SDS84213.1"/>
    <property type="molecule type" value="Genomic_DNA"/>
</dbReference>
<sequence>MSDSVVRSPCVAVCCLDDDDICTGCQRTGDEITRWARMSDAERRQVLALCEQRARKQGLWMSSNDSNGNRT</sequence>
<gene>
    <name evidence="1" type="ORF">SAMN05216421_2303</name>
</gene>
<protein>
    <recommendedName>
        <fullName evidence="3">Fe-S protein</fullName>
    </recommendedName>
</protein>
<dbReference type="AlphaFoldDB" id="A0A1H1VHJ8"/>
<dbReference type="RefSeq" id="WP_093394768.1">
    <property type="nucleotide sequence ID" value="NZ_LT629736.1"/>
</dbReference>
<reference evidence="2" key="1">
    <citation type="submission" date="2016-10" db="EMBL/GenBank/DDBJ databases">
        <authorList>
            <person name="Varghese N."/>
            <person name="Submissions S."/>
        </authorList>
    </citation>
    <scope>NUCLEOTIDE SEQUENCE [LARGE SCALE GENOMIC DNA]</scope>
    <source>
        <strain evidence="2">NRRL B-51270</strain>
    </source>
</reference>
<organism evidence="1 2">
    <name type="scientific">Halopseudomonas xinjiangensis</name>
    <dbReference type="NCBI Taxonomy" id="487184"/>
    <lineage>
        <taxon>Bacteria</taxon>
        <taxon>Pseudomonadati</taxon>
        <taxon>Pseudomonadota</taxon>
        <taxon>Gammaproteobacteria</taxon>
        <taxon>Pseudomonadales</taxon>
        <taxon>Pseudomonadaceae</taxon>
        <taxon>Halopseudomonas</taxon>
    </lineage>
</organism>
<dbReference type="Pfam" id="PF06945">
    <property type="entry name" value="DUF1289"/>
    <property type="match status" value="1"/>
</dbReference>
<dbReference type="PANTHER" id="PTHR35175">
    <property type="entry name" value="DUF1289 DOMAIN-CONTAINING PROTEIN"/>
    <property type="match status" value="1"/>
</dbReference>
<evidence type="ECO:0008006" key="3">
    <source>
        <dbReference type="Google" id="ProtNLM"/>
    </source>
</evidence>
<evidence type="ECO:0000313" key="1">
    <source>
        <dbReference type="EMBL" id="SDS84213.1"/>
    </source>
</evidence>
<name>A0A1H1VHJ8_9GAMM</name>